<feature type="transmembrane region" description="Helical" evidence="1">
    <location>
        <begin position="116"/>
        <end position="137"/>
    </location>
</feature>
<feature type="transmembrane region" description="Helical" evidence="1">
    <location>
        <begin position="176"/>
        <end position="195"/>
    </location>
</feature>
<evidence type="ECO:0000313" key="4">
    <source>
        <dbReference type="Proteomes" id="UP000027222"/>
    </source>
</evidence>
<feature type="transmembrane region" description="Helical" evidence="1">
    <location>
        <begin position="216"/>
        <end position="237"/>
    </location>
</feature>
<sequence>MPAYGINLDALTINIYIWFASYTIVLYDYICTFRTEVAYAWPCPWSPGLVLFYLNRYLPFVDIIIFMRTTLFPFASPSACLWTLPLMTWVAVFGLFVSETIILLRTYAMWGGRTSIHWIFLVVVLGIFSTMLALLAWKTALDYKESVSLVGEVPPDQFSCQVSAFSFANQSTLCLLIFYLLAFVGEAIIVTLTAIKAKQHVPKVSTLWISELYKTGIIYCCCMLTLSLINSIMIFFGPVAYKPIFIIPERALHSVFCNRVVFLVLKNRMPRRGEDIETNRRSTYRGSTTDVFTSFFSDTNVDAQEVSSGTIP</sequence>
<feature type="domain" description="DUF6533" evidence="2">
    <location>
        <begin position="16"/>
        <end position="61"/>
    </location>
</feature>
<dbReference type="STRING" id="685588.A0A067SYL3"/>
<organism evidence="3 4">
    <name type="scientific">Galerina marginata (strain CBS 339.88)</name>
    <dbReference type="NCBI Taxonomy" id="685588"/>
    <lineage>
        <taxon>Eukaryota</taxon>
        <taxon>Fungi</taxon>
        <taxon>Dikarya</taxon>
        <taxon>Basidiomycota</taxon>
        <taxon>Agaricomycotina</taxon>
        <taxon>Agaricomycetes</taxon>
        <taxon>Agaricomycetidae</taxon>
        <taxon>Agaricales</taxon>
        <taxon>Agaricineae</taxon>
        <taxon>Strophariaceae</taxon>
        <taxon>Galerina</taxon>
    </lineage>
</organism>
<keyword evidence="1" id="KW-1133">Transmembrane helix</keyword>
<feature type="transmembrane region" description="Helical" evidence="1">
    <location>
        <begin position="45"/>
        <end position="66"/>
    </location>
</feature>
<gene>
    <name evidence="3" type="ORF">GALMADRAFT_733870</name>
</gene>
<keyword evidence="1" id="KW-0812">Transmembrane</keyword>
<dbReference type="Proteomes" id="UP000027222">
    <property type="component" value="Unassembled WGS sequence"/>
</dbReference>
<evidence type="ECO:0000256" key="1">
    <source>
        <dbReference type="SAM" id="Phobius"/>
    </source>
</evidence>
<evidence type="ECO:0000313" key="3">
    <source>
        <dbReference type="EMBL" id="KDR72794.1"/>
    </source>
</evidence>
<name>A0A067SYL3_GALM3</name>
<dbReference type="HOGENOM" id="CLU_035509_11_0_1"/>
<dbReference type="AlphaFoldDB" id="A0A067SYL3"/>
<feature type="transmembrane region" description="Helical" evidence="1">
    <location>
        <begin position="86"/>
        <end position="104"/>
    </location>
</feature>
<dbReference type="Pfam" id="PF20151">
    <property type="entry name" value="DUF6533"/>
    <property type="match status" value="1"/>
</dbReference>
<accession>A0A067SYL3</accession>
<dbReference type="InterPro" id="IPR045340">
    <property type="entry name" value="DUF6533"/>
</dbReference>
<feature type="transmembrane region" description="Helical" evidence="1">
    <location>
        <begin position="15"/>
        <end position="33"/>
    </location>
</feature>
<keyword evidence="1" id="KW-0472">Membrane</keyword>
<reference evidence="4" key="1">
    <citation type="journal article" date="2014" name="Proc. Natl. Acad. Sci. U.S.A.">
        <title>Extensive sampling of basidiomycete genomes demonstrates inadequacy of the white-rot/brown-rot paradigm for wood decay fungi.</title>
        <authorList>
            <person name="Riley R."/>
            <person name="Salamov A.A."/>
            <person name="Brown D.W."/>
            <person name="Nagy L.G."/>
            <person name="Floudas D."/>
            <person name="Held B.W."/>
            <person name="Levasseur A."/>
            <person name="Lombard V."/>
            <person name="Morin E."/>
            <person name="Otillar R."/>
            <person name="Lindquist E.A."/>
            <person name="Sun H."/>
            <person name="LaButti K.M."/>
            <person name="Schmutz J."/>
            <person name="Jabbour D."/>
            <person name="Luo H."/>
            <person name="Baker S.E."/>
            <person name="Pisabarro A.G."/>
            <person name="Walton J.D."/>
            <person name="Blanchette R.A."/>
            <person name="Henrissat B."/>
            <person name="Martin F."/>
            <person name="Cullen D."/>
            <person name="Hibbett D.S."/>
            <person name="Grigoriev I.V."/>
        </authorList>
    </citation>
    <scope>NUCLEOTIDE SEQUENCE [LARGE SCALE GENOMIC DNA]</scope>
    <source>
        <strain evidence="4">CBS 339.88</strain>
    </source>
</reference>
<dbReference type="EMBL" id="KL142387">
    <property type="protein sequence ID" value="KDR72794.1"/>
    <property type="molecule type" value="Genomic_DNA"/>
</dbReference>
<proteinExistence type="predicted"/>
<protein>
    <recommendedName>
        <fullName evidence="2">DUF6533 domain-containing protein</fullName>
    </recommendedName>
</protein>
<evidence type="ECO:0000259" key="2">
    <source>
        <dbReference type="Pfam" id="PF20151"/>
    </source>
</evidence>
<keyword evidence="4" id="KW-1185">Reference proteome</keyword>
<dbReference type="OrthoDB" id="3341843at2759"/>